<feature type="compositionally biased region" description="Pro residues" evidence="1">
    <location>
        <begin position="490"/>
        <end position="515"/>
    </location>
</feature>
<dbReference type="InterPro" id="IPR000008">
    <property type="entry name" value="C2_dom"/>
</dbReference>
<name>A0A061AG89_RHOTO</name>
<feature type="region of interest" description="Disordered" evidence="1">
    <location>
        <begin position="402"/>
        <end position="638"/>
    </location>
</feature>
<dbReference type="Pfam" id="PF00168">
    <property type="entry name" value="C2"/>
    <property type="match status" value="1"/>
</dbReference>
<accession>A0A061AG89</accession>
<feature type="region of interest" description="Disordered" evidence="1">
    <location>
        <begin position="199"/>
        <end position="239"/>
    </location>
</feature>
<feature type="region of interest" description="Disordered" evidence="1">
    <location>
        <begin position="286"/>
        <end position="326"/>
    </location>
</feature>
<dbReference type="InterPro" id="IPR052981">
    <property type="entry name" value="Ingression_C2_domain"/>
</dbReference>
<dbReference type="PANTHER" id="PTHR47052:SF3">
    <property type="entry name" value="INGRESSION PROTEIN 1"/>
    <property type="match status" value="1"/>
</dbReference>
<feature type="compositionally biased region" description="Low complexity" evidence="1">
    <location>
        <begin position="469"/>
        <end position="483"/>
    </location>
</feature>
<evidence type="ECO:0000256" key="1">
    <source>
        <dbReference type="SAM" id="MobiDB-lite"/>
    </source>
</evidence>
<dbReference type="PROSITE" id="PS50004">
    <property type="entry name" value="C2"/>
    <property type="match status" value="1"/>
</dbReference>
<proteinExistence type="predicted"/>
<dbReference type="InterPro" id="IPR035892">
    <property type="entry name" value="C2_domain_sf"/>
</dbReference>
<feature type="compositionally biased region" description="Pro residues" evidence="1">
    <location>
        <begin position="568"/>
        <end position="581"/>
    </location>
</feature>
<feature type="compositionally biased region" description="Low complexity" evidence="1">
    <location>
        <begin position="602"/>
        <end position="620"/>
    </location>
</feature>
<feature type="compositionally biased region" description="Low complexity" evidence="1">
    <location>
        <begin position="426"/>
        <end position="437"/>
    </location>
</feature>
<dbReference type="OrthoDB" id="270970at2759"/>
<dbReference type="Gene3D" id="2.60.40.150">
    <property type="entry name" value="C2 domain"/>
    <property type="match status" value="1"/>
</dbReference>
<feature type="compositionally biased region" description="Pro residues" evidence="1">
    <location>
        <begin position="438"/>
        <end position="456"/>
    </location>
</feature>
<feature type="compositionally biased region" description="Pro residues" evidence="1">
    <location>
        <begin position="532"/>
        <end position="558"/>
    </location>
</feature>
<feature type="region of interest" description="Disordered" evidence="1">
    <location>
        <begin position="99"/>
        <end position="121"/>
    </location>
</feature>
<dbReference type="SUPFAM" id="SSF49562">
    <property type="entry name" value="C2 domain (Calcium/lipid-binding domain, CaLB)"/>
    <property type="match status" value="1"/>
</dbReference>
<sequence length="638" mass="67915">MVQLPPPPSPTSGERLLGTLVVIVLRAKNLPNRVRIGKQNPYATVTYGLHKKRTDTIERGGQQPEWDAEFRFEILKDGLGGEEQLAAEQKAVVTQKGGVLPAKSGAGTGTEAASKHEKRDSNSLVVAPLATGYPPGRRVLRIACWADDARDPKLIGEGELDIEETIKVGKFDDWVKLERKGRYAGEVYLELTWYSNEPRPVRTSRKTSVAESPTRAGGAYGGAGSRVEDHSGSEAGTEEWDVGSQVGLGNNLHKGSQASLNSVASAPAELSADYPDADVAPLASSMSTMSLSRPPLPQPPASVTSPPYSHQIHTSQSYQQFPLAPPPTHYGSYSHAPPAASYASYSAAPSYAGMQTYQQPYAGYGAPPSEFGQYAQPQQAPQPPQQLGEFEQLAHDHYASQGYPYASTSSHRPLPQPTPAPPAPPSMQYDSYSSASYAPPPAQTPYPQPPVPPIPPSNSAYWQQQRVAPPTSSSYPSLPHSSSQTTICAPPQPPQPPAPAFSPPPAFAHPPPPPSIANTFSPLRHSGSLPQMPQPPIPPQPPSFAPPPVFSPPPPPPSLQGSATYLPPTHPAQPIAPPYHQPTPAHHQQYSQEYGQPPLIDTASPASTTGGPPTPTSSARPPLPQPSPRRLPGAFARP</sequence>
<feature type="compositionally biased region" description="Polar residues" evidence="1">
    <location>
        <begin position="301"/>
        <end position="320"/>
    </location>
</feature>
<evidence type="ECO:0000259" key="2">
    <source>
        <dbReference type="PROSITE" id="PS50004"/>
    </source>
</evidence>
<dbReference type="AlphaFoldDB" id="A0A061AG89"/>
<dbReference type="PANTHER" id="PTHR47052">
    <property type="entry name" value="CONSERVED SERINE PROLINE-RICH PROTEIN (AFU_ORTHOLOGUE AFUA_2G01790)"/>
    <property type="match status" value="1"/>
</dbReference>
<protein>
    <submittedName>
        <fullName evidence="3">RHTO0S01e15346g1_1</fullName>
    </submittedName>
</protein>
<feature type="compositionally biased region" description="Pro residues" evidence="1">
    <location>
        <begin position="414"/>
        <end position="425"/>
    </location>
</feature>
<reference evidence="3" key="1">
    <citation type="journal article" date="2014" name="Genome Announc.">
        <title>Draft genome sequence of Rhodosporidium toruloides CECT1137, an oleaginous yeast of biotechnological interest.</title>
        <authorList>
            <person name="Morin N."/>
            <person name="Calcas X."/>
            <person name="Devillers H."/>
            <person name="Durrens P."/>
            <person name="Sherman D.J."/>
            <person name="Nicaud J.-M."/>
            <person name="Neuveglise C."/>
        </authorList>
    </citation>
    <scope>NUCLEOTIDE SEQUENCE</scope>
    <source>
        <strain evidence="3">CECT1137</strain>
    </source>
</reference>
<feature type="region of interest" description="Disordered" evidence="1">
    <location>
        <begin position="364"/>
        <end position="385"/>
    </location>
</feature>
<feature type="domain" description="C2" evidence="2">
    <location>
        <begin position="1"/>
        <end position="175"/>
    </location>
</feature>
<dbReference type="SMART" id="SM00239">
    <property type="entry name" value="C2"/>
    <property type="match status" value="1"/>
</dbReference>
<organism evidence="3">
    <name type="scientific">Rhodotorula toruloides</name>
    <name type="common">Yeast</name>
    <name type="synonym">Rhodosporidium toruloides</name>
    <dbReference type="NCBI Taxonomy" id="5286"/>
    <lineage>
        <taxon>Eukaryota</taxon>
        <taxon>Fungi</taxon>
        <taxon>Dikarya</taxon>
        <taxon>Basidiomycota</taxon>
        <taxon>Pucciniomycotina</taxon>
        <taxon>Microbotryomycetes</taxon>
        <taxon>Sporidiobolales</taxon>
        <taxon>Sporidiobolaceae</taxon>
        <taxon>Rhodotorula</taxon>
    </lineage>
</organism>
<evidence type="ECO:0000313" key="3">
    <source>
        <dbReference type="EMBL" id="CDR36149.1"/>
    </source>
</evidence>
<dbReference type="EMBL" id="LK052936">
    <property type="protein sequence ID" value="CDR36149.1"/>
    <property type="molecule type" value="Genomic_DNA"/>
</dbReference>
<gene>
    <name evidence="3" type="ORF">RHTO0S_01e15346g</name>
</gene>